<dbReference type="EMBL" id="CAJGYM010000008">
    <property type="protein sequence ID" value="CAD6188217.1"/>
    <property type="molecule type" value="Genomic_DNA"/>
</dbReference>
<sequence length="678" mass="75352">MTSPLRRSTRTSLNSLKLGYDEIPLKYELEAQTSPKVMKNGVEDYIDNVQREREVYPGLPQVSDTTVLNAFFDSQRGSFNTQQTLGLAPVGPELTPVSVAHIAAVSDKEMSVKEALAQHLRNYRVRMIKTTENGASPPLLPVSVQELISNYTSSDESIPIIEGDSEVQNISIEEILSNISEYANNNTRGRFVPSLPESGKDEPETQLMTIHSYPLPPFWKSDPKISRGSREKGNYFIKGAPYVPITQILHQGSFTVPLHEALTFQCEGCLLRTCLLELLLSHGIAIDSSAPSLELEEFFTNSVFLIHQSIVEHLSAFLSVEPKRNPVIVLSMEIPPFAAYNPYFYKNSIGKSFGSCLIFDSTLGQSLVFNDPTPVLTSQEEKKRFSVSYPCDINVPVPIMKSDLPNGAFQHLFLNQDMNLNPQTSTYVAPIQGPCDINTPVKPNRRRSKVRRTSYVGLNVMMWDFFDGCRMSGIVVNGKQLKEKAMLYAKQLGIETFKGSEGWLDAFKRRHKIDLKTMSGVPVTYEETEECEEEEPRRDPPFPVSNDGMTAALLNCVEQATTANFGVAQHLNLMNYSVTDGQKTLVNDIPTPTEAHLTPQDTPTLQTAITSAFVDEKGLIADVLKSAVVRISDKEVSSALETIRAFILKNDPSAITTLLHLQVRLANIPSKENGVPNM</sequence>
<dbReference type="SMART" id="SM00674">
    <property type="entry name" value="CENPB"/>
    <property type="match status" value="1"/>
</dbReference>
<feature type="region of interest" description="Disordered" evidence="3">
    <location>
        <begin position="524"/>
        <end position="543"/>
    </location>
</feature>
<evidence type="ECO:0000313" key="5">
    <source>
        <dbReference type="EMBL" id="CAD6188217.1"/>
    </source>
</evidence>
<dbReference type="Gene3D" id="1.10.10.60">
    <property type="entry name" value="Homeodomain-like"/>
    <property type="match status" value="1"/>
</dbReference>
<evidence type="ECO:0000256" key="3">
    <source>
        <dbReference type="SAM" id="MobiDB-lite"/>
    </source>
</evidence>
<reference evidence="5" key="1">
    <citation type="submission" date="2020-10" db="EMBL/GenBank/DDBJ databases">
        <authorList>
            <person name="Kikuchi T."/>
        </authorList>
    </citation>
    <scope>NUCLEOTIDE SEQUENCE</scope>
    <source>
        <strain evidence="5">NKZ352</strain>
    </source>
</reference>
<name>A0A8S1GXQ8_9PELO</name>
<dbReference type="GO" id="GO:0005634">
    <property type="term" value="C:nucleus"/>
    <property type="evidence" value="ECO:0007669"/>
    <property type="project" value="UniProtKB-SubCell"/>
</dbReference>
<proteinExistence type="predicted"/>
<keyword evidence="6" id="KW-1185">Reference proteome</keyword>
<dbReference type="PROSITE" id="PS51253">
    <property type="entry name" value="HTH_CENPB"/>
    <property type="match status" value="1"/>
</dbReference>
<evidence type="ECO:0000256" key="1">
    <source>
        <dbReference type="ARBA" id="ARBA00004123"/>
    </source>
</evidence>
<dbReference type="Proteomes" id="UP000835052">
    <property type="component" value="Unassembled WGS sequence"/>
</dbReference>
<dbReference type="InterPro" id="IPR009057">
    <property type="entry name" value="Homeodomain-like_sf"/>
</dbReference>
<feature type="domain" description="HTH CENPB-type" evidence="4">
    <location>
        <begin position="446"/>
        <end position="517"/>
    </location>
</feature>
<dbReference type="PANTHER" id="PTHR19303:SF71">
    <property type="entry name" value="ZINC FINGER PHD-TYPE DOMAIN-CONTAINING PROTEIN"/>
    <property type="match status" value="1"/>
</dbReference>
<evidence type="ECO:0000259" key="4">
    <source>
        <dbReference type="PROSITE" id="PS51253"/>
    </source>
</evidence>
<dbReference type="AlphaFoldDB" id="A0A8S1GXQ8"/>
<dbReference type="InterPro" id="IPR050863">
    <property type="entry name" value="CenT-Element_Derived"/>
</dbReference>
<accession>A0A8S1GXQ8</accession>
<dbReference type="Pfam" id="PF03221">
    <property type="entry name" value="HTH_Tnp_Tc5"/>
    <property type="match status" value="1"/>
</dbReference>
<keyword evidence="2" id="KW-0238">DNA-binding</keyword>
<comment type="caution">
    <text evidence="5">The sequence shown here is derived from an EMBL/GenBank/DDBJ whole genome shotgun (WGS) entry which is preliminary data.</text>
</comment>
<gene>
    <name evidence="5" type="ORF">CAUJ_LOCUS4136</name>
</gene>
<evidence type="ECO:0000256" key="2">
    <source>
        <dbReference type="ARBA" id="ARBA00023125"/>
    </source>
</evidence>
<dbReference type="GO" id="GO:0003677">
    <property type="term" value="F:DNA binding"/>
    <property type="evidence" value="ECO:0007669"/>
    <property type="project" value="UniProtKB-KW"/>
</dbReference>
<dbReference type="PANTHER" id="PTHR19303">
    <property type="entry name" value="TRANSPOSON"/>
    <property type="match status" value="1"/>
</dbReference>
<comment type="subcellular location">
    <subcellularLocation>
        <location evidence="1">Nucleus</location>
    </subcellularLocation>
</comment>
<evidence type="ECO:0000313" key="6">
    <source>
        <dbReference type="Proteomes" id="UP000835052"/>
    </source>
</evidence>
<dbReference type="SUPFAM" id="SSF46689">
    <property type="entry name" value="Homeodomain-like"/>
    <property type="match status" value="1"/>
</dbReference>
<dbReference type="InterPro" id="IPR006600">
    <property type="entry name" value="HTH_CenpB_DNA-bd_dom"/>
</dbReference>
<protein>
    <recommendedName>
        <fullName evidence="4">HTH CENPB-type domain-containing protein</fullName>
    </recommendedName>
</protein>
<organism evidence="5 6">
    <name type="scientific">Caenorhabditis auriculariae</name>
    <dbReference type="NCBI Taxonomy" id="2777116"/>
    <lineage>
        <taxon>Eukaryota</taxon>
        <taxon>Metazoa</taxon>
        <taxon>Ecdysozoa</taxon>
        <taxon>Nematoda</taxon>
        <taxon>Chromadorea</taxon>
        <taxon>Rhabditida</taxon>
        <taxon>Rhabditina</taxon>
        <taxon>Rhabditomorpha</taxon>
        <taxon>Rhabditoidea</taxon>
        <taxon>Rhabditidae</taxon>
        <taxon>Peloderinae</taxon>
        <taxon>Caenorhabditis</taxon>
    </lineage>
</organism>
<dbReference type="OrthoDB" id="5875523at2759"/>